<dbReference type="InterPro" id="IPR048339">
    <property type="entry name" value="Mediator_Med16_C"/>
</dbReference>
<evidence type="ECO:0000256" key="6">
    <source>
        <dbReference type="ARBA" id="ARBA00023163"/>
    </source>
</evidence>
<keyword evidence="7 9" id="KW-0539">Nucleus</keyword>
<comment type="caution">
    <text evidence="13">The sequence shown here is derived from an EMBL/GenBank/DDBJ whole genome shotgun (WGS) entry which is preliminary data.</text>
</comment>
<dbReference type="InterPro" id="IPR048338">
    <property type="entry name" value="Mediator_Med16"/>
</dbReference>
<dbReference type="Pfam" id="PF11635">
    <property type="entry name" value="Med16_N"/>
    <property type="match status" value="1"/>
</dbReference>
<organism evidence="13 14">
    <name type="scientific">Apiosordaria backusii</name>
    <dbReference type="NCBI Taxonomy" id="314023"/>
    <lineage>
        <taxon>Eukaryota</taxon>
        <taxon>Fungi</taxon>
        <taxon>Dikarya</taxon>
        <taxon>Ascomycota</taxon>
        <taxon>Pezizomycotina</taxon>
        <taxon>Sordariomycetes</taxon>
        <taxon>Sordariomycetidae</taxon>
        <taxon>Sordariales</taxon>
        <taxon>Lasiosphaeriaceae</taxon>
        <taxon>Apiosordaria</taxon>
    </lineage>
</organism>
<evidence type="ECO:0000256" key="9">
    <source>
        <dbReference type="RuleBase" id="RU364149"/>
    </source>
</evidence>
<sequence length="1090" mass="119396">MSAHDMSLLGAGDAMSIDAGIQGMQGIQGMEGAMALDDVDLFGDPVMDNALGALPLPSRPPPNKQLQQRLDQLRTRGCSQGIAWGRVGSIACVSKDGMSVDVRYIRCNPENGEWDLNHPNSSGTISLGPSPSSFISLPSAGAPIVHVVWAPTTHMPDLAVIDGLGRITILTFPLQINRPYPARKWDADPVDDLHSVVGCHWLPIGNASSPNRGFLTQWSSAHWAGPECKYTHMAQPAFGPSHPHPGRSALVCVTTNGLLRLFYQHHNTRYEETALELESVTAADDLITHASFCCDRQNTLLIALATASKQLKVLRIAVNWGTPPADKQVHPGSIQLRPTMKEMHVAAISWFQHGPSESGLDFSMAQLSHIIALPSYMETSSNPPTFAPAVVITVRSYLPHETSPYDQEPQSIIDRWEVLSDQAQTPHPAFEKLGSRNGAAAAPPTMTRLRKLESVTVPKVIISIHATTIQLGKVICLTCSDGTIQYRDRYTMAEVFTEHTTDNIISPHQVGFQFEDATPCFQVAFSPTNFSFVQTCEDGTLKWNRLRYTMGDLGPIQEVQPRAVLAALTTAISFAWQQQMSFDDILAVARPFTQNPRFTNAWLKEIISLLRTVVDYSEEQHQHVDTLIRNTQLQHCLSLLNHFGFNGTFQPRSFHGKFASVALNLRNIIVLIVLANHSSAKSSAALNPLDESEVVDTLTGCAEWAISLFSWLTDSLFNLVDDPEFLALLSDQKRFQELASYLHARNDVSVHLLLCSSTRSLLQVACRRISGLEEISNRALLYYKAHSVPKNQLALHHSYQRMHRTISASLVKPQDLERLLSTLSKEISTAYQRTLITVAKNKEQPPPGATEQQQQQSQQRVDNFVKTAQSRFELEMLCGACPPNIFREILARLFTTTLPAFKMTTDPAKLYFANYDLLEVIDDDKTLRARKEAGKHVDVFRRVELIGGQHQQQQTQQSFPPAAASNGPPGKSGGENIKTEPNVGGGGGAGGGGIKMGNTPSLSLGLATGPTANAGNTANGAPAVPMTQVNSPREDGAGNAPALRWRRCVRCASVMEDIMNQRPGFTYVLAQQRKCCCGGSWTLVANGALG</sequence>
<keyword evidence="5 9" id="KW-0010">Activator</keyword>
<evidence type="ECO:0000259" key="12">
    <source>
        <dbReference type="Pfam" id="PF20719"/>
    </source>
</evidence>
<dbReference type="PANTHER" id="PTHR13224">
    <property type="entry name" value="THYROID HORMONE RECEPTOR-ASSOCIATED PROTEIN-RELATED"/>
    <property type="match status" value="1"/>
</dbReference>
<dbReference type="EMBL" id="JAUKTV010000009">
    <property type="protein sequence ID" value="KAK0729360.1"/>
    <property type="molecule type" value="Genomic_DNA"/>
</dbReference>
<name>A0AA40B814_9PEZI</name>
<comment type="similarity">
    <text evidence="2 9">Belongs to the Mediator complex subunit 16 family.</text>
</comment>
<dbReference type="AlphaFoldDB" id="A0AA40B814"/>
<evidence type="ECO:0000256" key="7">
    <source>
        <dbReference type="ARBA" id="ARBA00023242"/>
    </source>
</evidence>
<dbReference type="GO" id="GO:0016592">
    <property type="term" value="C:mediator complex"/>
    <property type="evidence" value="ECO:0007669"/>
    <property type="project" value="InterPro"/>
</dbReference>
<keyword evidence="6 9" id="KW-0804">Transcription</keyword>
<feature type="domain" description="Mediator complex subunit Med16 N-terminal" evidence="11">
    <location>
        <begin position="188"/>
        <end position="515"/>
    </location>
</feature>
<proteinExistence type="inferred from homology"/>
<evidence type="ECO:0000256" key="5">
    <source>
        <dbReference type="ARBA" id="ARBA00023159"/>
    </source>
</evidence>
<protein>
    <recommendedName>
        <fullName evidence="3 9">Mediator of RNA polymerase II transcription subunit 16</fullName>
    </recommendedName>
    <alternativeName>
        <fullName evidence="8 9">Mediator complex subunit 16</fullName>
    </alternativeName>
</protein>
<evidence type="ECO:0000256" key="10">
    <source>
        <dbReference type="SAM" id="MobiDB-lite"/>
    </source>
</evidence>
<comment type="subunit">
    <text evidence="9">Component of the Mediator complex.</text>
</comment>
<feature type="region of interest" description="Disordered" evidence="10">
    <location>
        <begin position="948"/>
        <end position="996"/>
    </location>
</feature>
<comment type="function">
    <text evidence="9">Component of the Mediator complex, a coactivator involved in the regulated transcription of nearly all RNA polymerase II-dependent genes. Mediator functions as a bridge to convey information from gene-specific regulatory proteins to the basal RNA polymerase II transcription machinery. Mediator is recruited to promoters by direct interactions with regulatory proteins and serves as a scaffold for the assembly of a functional preinitiation complex with RNA polymerase II and the general transcription factors.</text>
</comment>
<feature type="domain" description="Mediator complex subunit 16 C-terminal" evidence="12">
    <location>
        <begin position="896"/>
        <end position="1082"/>
    </location>
</feature>
<evidence type="ECO:0000256" key="8">
    <source>
        <dbReference type="ARBA" id="ARBA00032015"/>
    </source>
</evidence>
<keyword evidence="14" id="KW-1185">Reference proteome</keyword>
<evidence type="ECO:0000313" key="14">
    <source>
        <dbReference type="Proteomes" id="UP001172159"/>
    </source>
</evidence>
<gene>
    <name evidence="9" type="primary">MED16</name>
    <name evidence="13" type="ORF">B0T21DRAFT_385433</name>
</gene>
<evidence type="ECO:0000313" key="13">
    <source>
        <dbReference type="EMBL" id="KAK0729360.1"/>
    </source>
</evidence>
<keyword evidence="4 9" id="KW-0805">Transcription regulation</keyword>
<evidence type="ECO:0000256" key="2">
    <source>
        <dbReference type="ARBA" id="ARBA00006543"/>
    </source>
</evidence>
<reference evidence="13" key="1">
    <citation type="submission" date="2023-06" db="EMBL/GenBank/DDBJ databases">
        <title>Genome-scale phylogeny and comparative genomics of the fungal order Sordariales.</title>
        <authorList>
            <consortium name="Lawrence Berkeley National Laboratory"/>
            <person name="Hensen N."/>
            <person name="Bonometti L."/>
            <person name="Westerberg I."/>
            <person name="Brannstrom I.O."/>
            <person name="Guillou S."/>
            <person name="Cros-Aarteil S."/>
            <person name="Calhoun S."/>
            <person name="Haridas S."/>
            <person name="Kuo A."/>
            <person name="Mondo S."/>
            <person name="Pangilinan J."/>
            <person name="Riley R."/>
            <person name="Labutti K."/>
            <person name="Andreopoulos B."/>
            <person name="Lipzen A."/>
            <person name="Chen C."/>
            <person name="Yanf M."/>
            <person name="Daum C."/>
            <person name="Ng V."/>
            <person name="Clum A."/>
            <person name="Steindorff A."/>
            <person name="Ohm R."/>
            <person name="Martin F."/>
            <person name="Silar P."/>
            <person name="Natvig D."/>
            <person name="Lalanne C."/>
            <person name="Gautier V."/>
            <person name="Ament-Velasquez S.L."/>
            <person name="Kruys A."/>
            <person name="Hutchinson M.I."/>
            <person name="Powell A.J."/>
            <person name="Barry K."/>
            <person name="Miller A.N."/>
            <person name="Grigoriev I.V."/>
            <person name="Debuchy R."/>
            <person name="Gladieux P."/>
            <person name="Thoren M.H."/>
            <person name="Johannesson H."/>
        </authorList>
    </citation>
    <scope>NUCLEOTIDE SEQUENCE</scope>
    <source>
        <strain evidence="13">CBS 540.89</strain>
    </source>
</reference>
<dbReference type="Pfam" id="PF20719">
    <property type="entry name" value="Med16_C"/>
    <property type="match status" value="1"/>
</dbReference>
<feature type="compositionally biased region" description="Gly residues" evidence="10">
    <location>
        <begin position="983"/>
        <end position="995"/>
    </location>
</feature>
<dbReference type="GO" id="GO:0045893">
    <property type="term" value="P:positive regulation of DNA-templated transcription"/>
    <property type="evidence" value="ECO:0007669"/>
    <property type="project" value="TreeGrafter"/>
</dbReference>
<evidence type="ECO:0000256" key="1">
    <source>
        <dbReference type="ARBA" id="ARBA00004123"/>
    </source>
</evidence>
<evidence type="ECO:0000259" key="11">
    <source>
        <dbReference type="Pfam" id="PF11635"/>
    </source>
</evidence>
<evidence type="ECO:0000256" key="4">
    <source>
        <dbReference type="ARBA" id="ARBA00023015"/>
    </source>
</evidence>
<dbReference type="InterPro" id="IPR021665">
    <property type="entry name" value="Mediator_Med16_N"/>
</dbReference>
<accession>A0AA40B814</accession>
<comment type="subcellular location">
    <subcellularLocation>
        <location evidence="1 9">Nucleus</location>
    </subcellularLocation>
</comment>
<evidence type="ECO:0000256" key="3">
    <source>
        <dbReference type="ARBA" id="ARBA00019614"/>
    </source>
</evidence>
<dbReference type="PANTHER" id="PTHR13224:SF6">
    <property type="entry name" value="MEDIATOR OF RNA POLYMERASE II TRANSCRIPTION SUBUNIT 16"/>
    <property type="match status" value="1"/>
</dbReference>
<dbReference type="Proteomes" id="UP001172159">
    <property type="component" value="Unassembled WGS sequence"/>
</dbReference>